<feature type="domain" description="Mycothiol-dependent maleylpyruvate isomerase metal-binding" evidence="2">
    <location>
        <begin position="22"/>
        <end position="144"/>
    </location>
</feature>
<protein>
    <recommendedName>
        <fullName evidence="5">Maleylpyruvate isomerase family mycothiol-dependent enzyme</fullName>
    </recommendedName>
</protein>
<sequence length="272" mass="29502">MNSSDRTARPVHGPAAVDHRAAVAAETARFVAALEDADLTTAVPSCPGWTLTDLVKHTGSVQRWFSALLRARVQEAPRTRDVDLLLPERQADYPDWLSDSATVAAQAFAATDPELPMWAWGADQHARFWARRMLFETLVHRIDADLALGRRAIVERPLAVDGIDEFLVNLPFATPFAPDVVKLRGPGSTIRFDATDGAESWLVRLRPDGFGLDADTGAAEATRTAGTADATVQASAADLLLLVYGRLRLDAAAFSHDGDEDLLALWFANSAF</sequence>
<dbReference type="PANTHER" id="PTHR40758">
    <property type="entry name" value="CONSERVED PROTEIN"/>
    <property type="match status" value="1"/>
</dbReference>
<dbReference type="EMBL" id="BNEB01000005">
    <property type="protein sequence ID" value="GHI63071.1"/>
    <property type="molecule type" value="Genomic_DNA"/>
</dbReference>
<evidence type="ECO:0000313" key="4">
    <source>
        <dbReference type="Proteomes" id="UP000649259"/>
    </source>
</evidence>
<name>A0ABQ3S4M5_9ACTN</name>
<reference evidence="4" key="1">
    <citation type="submission" date="2023-07" db="EMBL/GenBank/DDBJ databases">
        <title>Whole genome shotgun sequence of Streptomyces cacaoi subsp. asoensis NBRC 13813.</title>
        <authorList>
            <person name="Komaki H."/>
            <person name="Tamura T."/>
        </authorList>
    </citation>
    <scope>NUCLEOTIDE SEQUENCE [LARGE SCALE GENOMIC DNA]</scope>
    <source>
        <strain evidence="4">NBRC 13813</strain>
    </source>
</reference>
<dbReference type="GeneID" id="91472567"/>
<organism evidence="3 4">
    <name type="scientific">Streptomyces asoensis</name>
    <dbReference type="NCBI Taxonomy" id="249586"/>
    <lineage>
        <taxon>Bacteria</taxon>
        <taxon>Bacillati</taxon>
        <taxon>Actinomycetota</taxon>
        <taxon>Actinomycetes</taxon>
        <taxon>Kitasatosporales</taxon>
        <taxon>Streptomycetaceae</taxon>
        <taxon>Streptomyces</taxon>
    </lineage>
</organism>
<comment type="caution">
    <text evidence="3">The sequence shown here is derived from an EMBL/GenBank/DDBJ whole genome shotgun (WGS) entry which is preliminary data.</text>
</comment>
<gene>
    <name evidence="3" type="ORF">Saso_47210</name>
</gene>
<proteinExistence type="predicted"/>
<evidence type="ECO:0000313" key="3">
    <source>
        <dbReference type="EMBL" id="GHI63071.1"/>
    </source>
</evidence>
<dbReference type="PANTHER" id="PTHR40758:SF1">
    <property type="entry name" value="CONSERVED PROTEIN"/>
    <property type="match status" value="1"/>
</dbReference>
<feature type="domain" description="MDMPI C-terminal" evidence="1">
    <location>
        <begin position="158"/>
        <end position="264"/>
    </location>
</feature>
<evidence type="ECO:0000259" key="2">
    <source>
        <dbReference type="Pfam" id="PF11716"/>
    </source>
</evidence>
<dbReference type="InterPro" id="IPR024344">
    <property type="entry name" value="MDMPI_metal-binding"/>
</dbReference>
<dbReference type="Pfam" id="PF07398">
    <property type="entry name" value="MDMPI_C"/>
    <property type="match status" value="1"/>
</dbReference>
<keyword evidence="4" id="KW-1185">Reference proteome</keyword>
<dbReference type="RefSeq" id="WP_189922041.1">
    <property type="nucleotide sequence ID" value="NZ_BMSI01000005.1"/>
</dbReference>
<dbReference type="Pfam" id="PF11716">
    <property type="entry name" value="MDMPI_N"/>
    <property type="match status" value="1"/>
</dbReference>
<evidence type="ECO:0000259" key="1">
    <source>
        <dbReference type="Pfam" id="PF07398"/>
    </source>
</evidence>
<dbReference type="SUPFAM" id="SSF109854">
    <property type="entry name" value="DinB/YfiT-like putative metalloenzymes"/>
    <property type="match status" value="1"/>
</dbReference>
<dbReference type="InterPro" id="IPR034660">
    <property type="entry name" value="DinB/YfiT-like"/>
</dbReference>
<dbReference type="Proteomes" id="UP000649259">
    <property type="component" value="Unassembled WGS sequence"/>
</dbReference>
<accession>A0ABQ3S4M5</accession>
<dbReference type="InterPro" id="IPR017517">
    <property type="entry name" value="Maleyloyr_isom"/>
</dbReference>
<dbReference type="InterPro" id="IPR010872">
    <property type="entry name" value="MDMPI_C-term_domain"/>
</dbReference>
<dbReference type="NCBIfam" id="TIGR03083">
    <property type="entry name" value="maleylpyruvate isomerase family mycothiol-dependent enzyme"/>
    <property type="match status" value="1"/>
</dbReference>
<evidence type="ECO:0008006" key="5">
    <source>
        <dbReference type="Google" id="ProtNLM"/>
    </source>
</evidence>